<comment type="subcellular location">
    <subcellularLocation>
        <location evidence="1">Mitochondrion outer membrane</location>
        <topology evidence="1">Single-pass membrane protein</topology>
    </subcellularLocation>
</comment>
<dbReference type="Pfam" id="PF08038">
    <property type="entry name" value="Tom7"/>
    <property type="match status" value="1"/>
</dbReference>
<evidence type="ECO:0000256" key="3">
    <source>
        <dbReference type="ARBA" id="ARBA00022448"/>
    </source>
</evidence>
<keyword evidence="5" id="KW-1000">Mitochondrion outer membrane</keyword>
<proteinExistence type="inferred from homology"/>
<dbReference type="InterPro" id="IPR012621">
    <property type="entry name" value="Tom7"/>
</dbReference>
<feature type="transmembrane region" description="Helical" evidence="10">
    <location>
        <begin position="20"/>
        <end position="39"/>
    </location>
</feature>
<evidence type="ECO:0000256" key="10">
    <source>
        <dbReference type="SAM" id="Phobius"/>
    </source>
</evidence>
<keyword evidence="6" id="KW-0653">Protein transport</keyword>
<evidence type="ECO:0000256" key="5">
    <source>
        <dbReference type="ARBA" id="ARBA00022787"/>
    </source>
</evidence>
<evidence type="ECO:0000313" key="12">
    <source>
        <dbReference type="Proteomes" id="UP000078512"/>
    </source>
</evidence>
<dbReference type="GO" id="GO:0005742">
    <property type="term" value="C:mitochondrial outer membrane translocase complex"/>
    <property type="evidence" value="ECO:0007669"/>
    <property type="project" value="InterPro"/>
</dbReference>
<comment type="similarity">
    <text evidence="2">Belongs to the Tom7 family.</text>
</comment>
<keyword evidence="7 10" id="KW-1133">Transmembrane helix</keyword>
<dbReference type="OrthoDB" id="2436348at2759"/>
<evidence type="ECO:0000313" key="11">
    <source>
        <dbReference type="EMBL" id="OAQ35586.1"/>
    </source>
</evidence>
<keyword evidence="9 10" id="KW-0472">Membrane</keyword>
<reference evidence="11 12" key="1">
    <citation type="submission" date="2016-05" db="EMBL/GenBank/DDBJ databases">
        <title>Genome sequencing reveals origins of a unique bacterial endosymbiosis in the earliest lineages of terrestrial Fungi.</title>
        <authorList>
            <consortium name="DOE Joint Genome Institute"/>
            <person name="Uehling J."/>
            <person name="Gryganskyi A."/>
            <person name="Hameed K."/>
            <person name="Tschaplinski T."/>
            <person name="Misztal P."/>
            <person name="Wu S."/>
            <person name="Desiro A."/>
            <person name="Vande Pol N."/>
            <person name="Du Z.-Y."/>
            <person name="Zienkiewicz A."/>
            <person name="Zienkiewicz K."/>
            <person name="Morin E."/>
            <person name="Tisserant E."/>
            <person name="Splivallo R."/>
            <person name="Hainaut M."/>
            <person name="Henrissat B."/>
            <person name="Ohm R."/>
            <person name="Kuo A."/>
            <person name="Yan J."/>
            <person name="Lipzen A."/>
            <person name="Nolan M."/>
            <person name="Labutti K."/>
            <person name="Barry K."/>
            <person name="Goldstein A."/>
            <person name="Labbe J."/>
            <person name="Schadt C."/>
            <person name="Tuskan G."/>
            <person name="Grigoriev I."/>
            <person name="Martin F."/>
            <person name="Vilgalys R."/>
            <person name="Bonito G."/>
        </authorList>
    </citation>
    <scope>NUCLEOTIDE SEQUENCE [LARGE SCALE GENOMIC DNA]</scope>
    <source>
        <strain evidence="11 12">AG-77</strain>
    </source>
</reference>
<keyword evidence="12" id="KW-1185">Reference proteome</keyword>
<evidence type="ECO:0000256" key="9">
    <source>
        <dbReference type="ARBA" id="ARBA00023136"/>
    </source>
</evidence>
<evidence type="ECO:0000256" key="1">
    <source>
        <dbReference type="ARBA" id="ARBA00004572"/>
    </source>
</evidence>
<dbReference type="GO" id="GO:0030150">
    <property type="term" value="P:protein import into mitochondrial matrix"/>
    <property type="evidence" value="ECO:0007669"/>
    <property type="project" value="InterPro"/>
</dbReference>
<evidence type="ECO:0000256" key="2">
    <source>
        <dbReference type="ARBA" id="ARBA00010917"/>
    </source>
</evidence>
<evidence type="ECO:0000256" key="4">
    <source>
        <dbReference type="ARBA" id="ARBA00022692"/>
    </source>
</evidence>
<accession>A0A197KFY2</accession>
<dbReference type="EMBL" id="KV442014">
    <property type="protein sequence ID" value="OAQ35586.1"/>
    <property type="molecule type" value="Genomic_DNA"/>
</dbReference>
<protein>
    <submittedName>
        <fullName evidence="11">Uncharacterized protein</fullName>
    </submittedName>
</protein>
<dbReference type="Proteomes" id="UP000078512">
    <property type="component" value="Unassembled WGS sequence"/>
</dbReference>
<keyword evidence="3" id="KW-0813">Transport</keyword>
<dbReference type="AlphaFoldDB" id="A0A197KFY2"/>
<keyword evidence="4 10" id="KW-0812">Transmembrane</keyword>
<sequence length="67" mass="7529">MNHETKEVILKVTDVVKTVVHFGFIPFVIYLGAFFFLLLDITLCADNDIILGEPALTSGRYRKTNLG</sequence>
<gene>
    <name evidence="11" type="ORF">K457DRAFT_66115</name>
</gene>
<evidence type="ECO:0000256" key="7">
    <source>
        <dbReference type="ARBA" id="ARBA00022989"/>
    </source>
</evidence>
<organism evidence="11 12">
    <name type="scientific">Linnemannia elongata AG-77</name>
    <dbReference type="NCBI Taxonomy" id="1314771"/>
    <lineage>
        <taxon>Eukaryota</taxon>
        <taxon>Fungi</taxon>
        <taxon>Fungi incertae sedis</taxon>
        <taxon>Mucoromycota</taxon>
        <taxon>Mortierellomycotina</taxon>
        <taxon>Mortierellomycetes</taxon>
        <taxon>Mortierellales</taxon>
        <taxon>Mortierellaceae</taxon>
        <taxon>Linnemannia</taxon>
    </lineage>
</organism>
<evidence type="ECO:0000256" key="8">
    <source>
        <dbReference type="ARBA" id="ARBA00023128"/>
    </source>
</evidence>
<name>A0A197KFY2_9FUNG</name>
<keyword evidence="8" id="KW-0496">Mitochondrion</keyword>
<evidence type="ECO:0000256" key="6">
    <source>
        <dbReference type="ARBA" id="ARBA00022927"/>
    </source>
</evidence>